<dbReference type="InterPro" id="IPR029026">
    <property type="entry name" value="tRNA_m1G_MTases_N"/>
</dbReference>
<dbReference type="PANTHER" id="PTHR33603">
    <property type="entry name" value="METHYLTRANSFERASE"/>
    <property type="match status" value="1"/>
</dbReference>
<evidence type="ECO:0000313" key="9">
    <source>
        <dbReference type="Proteomes" id="UP000297288"/>
    </source>
</evidence>
<evidence type="ECO:0000256" key="1">
    <source>
        <dbReference type="ARBA" id="ARBA00022603"/>
    </source>
</evidence>
<dbReference type="RefSeq" id="WP_091402981.1">
    <property type="nucleotide sequence ID" value="NZ_FMYV01000002.1"/>
</dbReference>
<keyword evidence="5" id="KW-0698">rRNA processing</keyword>
<dbReference type="Gene3D" id="3.40.1280.10">
    <property type="match status" value="1"/>
</dbReference>
<reference evidence="6 8" key="1">
    <citation type="submission" date="2016-10" db="EMBL/GenBank/DDBJ databases">
        <authorList>
            <person name="de Groot N.N."/>
        </authorList>
    </citation>
    <scope>NUCLEOTIDE SEQUENCE [LARGE SCALE GENOMIC DNA]</scope>
    <source>
        <strain evidence="6 8">WG14</strain>
    </source>
</reference>
<keyword evidence="5" id="KW-0963">Cytoplasm</keyword>
<comment type="subcellular location">
    <subcellularLocation>
        <location evidence="5">Cytoplasm</location>
    </subcellularLocation>
</comment>
<evidence type="ECO:0000313" key="8">
    <source>
        <dbReference type="Proteomes" id="UP000199322"/>
    </source>
</evidence>
<evidence type="ECO:0000256" key="5">
    <source>
        <dbReference type="HAMAP-Rule" id="MF_00658"/>
    </source>
</evidence>
<dbReference type="EC" id="2.1.1.177" evidence="5"/>
<evidence type="ECO:0000256" key="2">
    <source>
        <dbReference type="ARBA" id="ARBA00022679"/>
    </source>
</evidence>
<dbReference type="EMBL" id="FMYV01000002">
    <property type="protein sequence ID" value="SDC27416.1"/>
    <property type="molecule type" value="Genomic_DNA"/>
</dbReference>
<gene>
    <name evidence="5" type="primary">rlmH</name>
    <name evidence="7" type="ORF">E4650_05315</name>
    <name evidence="6" type="ORF">SAMN04488588_0782</name>
</gene>
<dbReference type="Proteomes" id="UP000297288">
    <property type="component" value="Unassembled WGS sequence"/>
</dbReference>
<accession>A0A1G6KAR6</accession>
<comment type="similarity">
    <text evidence="4 5">Belongs to the RNA methyltransferase RlmH family.</text>
</comment>
<feature type="binding site" evidence="5">
    <location>
        <begin position="123"/>
        <end position="128"/>
    </location>
    <ligand>
        <name>S-adenosyl-L-methionine</name>
        <dbReference type="ChEBI" id="CHEBI:59789"/>
    </ligand>
</feature>
<evidence type="ECO:0000256" key="3">
    <source>
        <dbReference type="ARBA" id="ARBA00022691"/>
    </source>
</evidence>
<comment type="subunit">
    <text evidence="5">Homodimer.</text>
</comment>
<dbReference type="GO" id="GO:0005737">
    <property type="term" value="C:cytoplasm"/>
    <property type="evidence" value="ECO:0007669"/>
    <property type="project" value="UniProtKB-SubCell"/>
</dbReference>
<keyword evidence="8" id="KW-1185">Reference proteome</keyword>
<dbReference type="AlphaFoldDB" id="A0A1G6KAR6"/>
<dbReference type="Proteomes" id="UP000199322">
    <property type="component" value="Unassembled WGS sequence"/>
</dbReference>
<dbReference type="PIRSF" id="PIRSF004505">
    <property type="entry name" value="MT_bac"/>
    <property type="match status" value="1"/>
</dbReference>
<dbReference type="GO" id="GO:0070038">
    <property type="term" value="F:rRNA (pseudouridine-N3-)-methyltransferase activity"/>
    <property type="evidence" value="ECO:0007669"/>
    <property type="project" value="UniProtKB-UniRule"/>
</dbReference>
<dbReference type="HAMAP" id="MF_00658">
    <property type="entry name" value="23SrRNA_methyltr_H"/>
    <property type="match status" value="1"/>
</dbReference>
<sequence>MKFRIIYTGDIKTKFIKKGIDQYKKWNERFFNIDYVCLPLTKNLGKISDKDYKQKDFQNYKKYLSNSTNIILDERGKLIDSVDFSNKIENFKTYNRKDINFIIGGPLGHSEDIYKYSDFTLSLSTMTFTHEMAVLLISEQIYRANKILNNEKYHY</sequence>
<name>A0A1G6KAR6_9BACT</name>
<dbReference type="InterPro" id="IPR003742">
    <property type="entry name" value="RlmH-like"/>
</dbReference>
<dbReference type="CDD" id="cd18081">
    <property type="entry name" value="RlmH-like"/>
    <property type="match status" value="1"/>
</dbReference>
<keyword evidence="3 5" id="KW-0949">S-adenosyl-L-methionine</keyword>
<keyword evidence="2 5" id="KW-0808">Transferase</keyword>
<dbReference type="SUPFAM" id="SSF75217">
    <property type="entry name" value="alpha/beta knot"/>
    <property type="match status" value="1"/>
</dbReference>
<feature type="binding site" evidence="5">
    <location>
        <position position="104"/>
    </location>
    <ligand>
        <name>S-adenosyl-L-methionine</name>
        <dbReference type="ChEBI" id="CHEBI:59789"/>
    </ligand>
</feature>
<dbReference type="InterPro" id="IPR029028">
    <property type="entry name" value="Alpha/beta_knot_MTases"/>
</dbReference>
<proteinExistence type="inferred from homology"/>
<evidence type="ECO:0000313" key="7">
    <source>
        <dbReference type="EMBL" id="TGG88465.1"/>
    </source>
</evidence>
<feature type="binding site" evidence="5">
    <location>
        <position position="72"/>
    </location>
    <ligand>
        <name>S-adenosyl-L-methionine</name>
        <dbReference type="ChEBI" id="CHEBI:59789"/>
    </ligand>
</feature>
<keyword evidence="1 5" id="KW-0489">Methyltransferase</keyword>
<dbReference type="PANTHER" id="PTHR33603:SF1">
    <property type="entry name" value="RIBOSOMAL RNA LARGE SUBUNIT METHYLTRANSFERASE H"/>
    <property type="match status" value="1"/>
</dbReference>
<organism evidence="6 8">
    <name type="scientific">Geotoga petraea</name>
    <dbReference type="NCBI Taxonomy" id="28234"/>
    <lineage>
        <taxon>Bacteria</taxon>
        <taxon>Thermotogati</taxon>
        <taxon>Thermotogota</taxon>
        <taxon>Thermotogae</taxon>
        <taxon>Petrotogales</taxon>
        <taxon>Petrotogaceae</taxon>
        <taxon>Geotoga</taxon>
    </lineage>
</organism>
<evidence type="ECO:0000313" key="6">
    <source>
        <dbReference type="EMBL" id="SDC27416.1"/>
    </source>
</evidence>
<comment type="catalytic activity">
    <reaction evidence="5">
        <text>pseudouridine(1915) in 23S rRNA + S-adenosyl-L-methionine = N(3)-methylpseudouridine(1915) in 23S rRNA + S-adenosyl-L-homocysteine + H(+)</text>
        <dbReference type="Rhea" id="RHEA:42752"/>
        <dbReference type="Rhea" id="RHEA-COMP:10221"/>
        <dbReference type="Rhea" id="RHEA-COMP:10222"/>
        <dbReference type="ChEBI" id="CHEBI:15378"/>
        <dbReference type="ChEBI" id="CHEBI:57856"/>
        <dbReference type="ChEBI" id="CHEBI:59789"/>
        <dbReference type="ChEBI" id="CHEBI:65314"/>
        <dbReference type="ChEBI" id="CHEBI:74486"/>
        <dbReference type="EC" id="2.1.1.177"/>
    </reaction>
</comment>
<dbReference type="OrthoDB" id="9806643at2"/>
<protein>
    <recommendedName>
        <fullName evidence="5">Ribosomal RNA large subunit methyltransferase H</fullName>
        <ecNumber evidence="5">2.1.1.177</ecNumber>
    </recommendedName>
    <alternativeName>
        <fullName evidence="5">23S rRNA (pseudouridine1915-N3)-methyltransferase</fullName>
    </alternativeName>
    <alternativeName>
        <fullName evidence="5">23S rRNA m3Psi1915 methyltransferase</fullName>
    </alternativeName>
    <alternativeName>
        <fullName evidence="5">rRNA (pseudouridine-N3-)-methyltransferase RlmH</fullName>
    </alternativeName>
</protein>
<dbReference type="Pfam" id="PF02590">
    <property type="entry name" value="SPOUT_MTase"/>
    <property type="match status" value="1"/>
</dbReference>
<dbReference type="STRING" id="28234.SAMN04488588_0782"/>
<comment type="function">
    <text evidence="5">Specifically methylates the pseudouridine at position 1915 (m3Psi1915) in 23S rRNA.</text>
</comment>
<evidence type="ECO:0000256" key="4">
    <source>
        <dbReference type="ARBA" id="ARBA00038303"/>
    </source>
</evidence>
<reference evidence="7 9" key="2">
    <citation type="submission" date="2019-04" db="EMBL/GenBank/DDBJ databases">
        <title>Draft genome sequence data and analysis of a Fermenting Bacterium, Geotoga petraea strain HO-Geo1, isolated from heavy-oil petroleum reservoir in Russia.</title>
        <authorList>
            <person name="Grouzdev D.S."/>
            <person name="Semenova E.M."/>
            <person name="Sokolova D.S."/>
            <person name="Tourova T.P."/>
            <person name="Poltaraus A.B."/>
            <person name="Nazina T.N."/>
        </authorList>
    </citation>
    <scope>NUCLEOTIDE SEQUENCE [LARGE SCALE GENOMIC DNA]</scope>
    <source>
        <strain evidence="7 9">HO-Geo1</strain>
    </source>
</reference>
<dbReference type="EMBL" id="SRME01000002">
    <property type="protein sequence ID" value="TGG88465.1"/>
    <property type="molecule type" value="Genomic_DNA"/>
</dbReference>